<proteinExistence type="predicted"/>
<sequence>MTAAQDFAEKSLDAFKDRMRISTTDENELNNLKKMLGASYIAILRLVGIKENPDESDEELIFERARYVYNDALDEFLHNYEQDIRYAWLSHHLDDEEIDEEETSHD</sequence>
<comment type="caution">
    <text evidence="1">The sequence shown here is derived from an EMBL/GenBank/DDBJ whole genome shotgun (WGS) entry which is preliminary data.</text>
</comment>
<dbReference type="RefSeq" id="WP_058211885.1">
    <property type="nucleotide sequence ID" value="NZ_LKLU01000094.1"/>
</dbReference>
<evidence type="ECO:0000313" key="1">
    <source>
        <dbReference type="EMBL" id="KSU20200.1"/>
    </source>
</evidence>
<name>A0A0V8E3I9_LACLL</name>
<dbReference type="PATRIC" id="fig|1360.114.peg.646"/>
<organism evidence="1 2">
    <name type="scientific">Lactococcus lactis subsp. lactis</name>
    <name type="common">Streptococcus lactis</name>
    <dbReference type="NCBI Taxonomy" id="1360"/>
    <lineage>
        <taxon>Bacteria</taxon>
        <taxon>Bacillati</taxon>
        <taxon>Bacillota</taxon>
        <taxon>Bacilli</taxon>
        <taxon>Lactobacillales</taxon>
        <taxon>Streptococcaceae</taxon>
        <taxon>Lactococcus</taxon>
    </lineage>
</organism>
<evidence type="ECO:0000313" key="2">
    <source>
        <dbReference type="Proteomes" id="UP000053719"/>
    </source>
</evidence>
<dbReference type="AlphaFoldDB" id="A0A0V8E3I9"/>
<gene>
    <name evidence="1" type="ORF">M20_1634</name>
</gene>
<protein>
    <submittedName>
        <fullName evidence="1">Phage protein</fullName>
    </submittedName>
</protein>
<accession>A0A0V8E3I9</accession>
<dbReference type="Proteomes" id="UP000053719">
    <property type="component" value="Unassembled WGS sequence"/>
</dbReference>
<reference evidence="2" key="1">
    <citation type="submission" date="2015-10" db="EMBL/GenBank/DDBJ databases">
        <title>Draft Genome Sequences of 11 Lactococcus lactis subspecies cremoris strains.</title>
        <authorList>
            <person name="Wels M."/>
            <person name="Backus L."/>
            <person name="Boekhorst J."/>
            <person name="Dijkstra A."/>
            <person name="Beerthuizen M."/>
            <person name="Kelly W."/>
            <person name="Siezen R."/>
            <person name="Bachmann H."/>
            <person name="Van Hijum S."/>
        </authorList>
    </citation>
    <scope>NUCLEOTIDE SEQUENCE [LARGE SCALE GENOMIC DNA]</scope>
    <source>
        <strain evidence="2">M20</strain>
    </source>
</reference>
<dbReference type="EMBL" id="LKLU01000094">
    <property type="protein sequence ID" value="KSU20200.1"/>
    <property type="molecule type" value="Genomic_DNA"/>
</dbReference>